<keyword evidence="14" id="KW-1185">Reference proteome</keyword>
<evidence type="ECO:0000256" key="11">
    <source>
        <dbReference type="ARBA" id="ARBA00023136"/>
    </source>
</evidence>
<keyword evidence="10" id="KW-0496">Mitochondrion</keyword>
<dbReference type="WBParaSite" id="ACRNAN_scaffold6988.g31568.t1">
    <property type="protein sequence ID" value="ACRNAN_scaffold6988.g31568.t1"/>
    <property type="gene ID" value="ACRNAN_scaffold6988.g31568"/>
</dbReference>
<keyword evidence="11" id="KW-0472">Membrane</keyword>
<dbReference type="InterPro" id="IPR008698">
    <property type="entry name" value="NDUB7"/>
</dbReference>
<name>A0A914EDD4_9BILA</name>
<organism evidence="14 15">
    <name type="scientific">Acrobeloides nanus</name>
    <dbReference type="NCBI Taxonomy" id="290746"/>
    <lineage>
        <taxon>Eukaryota</taxon>
        <taxon>Metazoa</taxon>
        <taxon>Ecdysozoa</taxon>
        <taxon>Nematoda</taxon>
        <taxon>Chromadorea</taxon>
        <taxon>Rhabditida</taxon>
        <taxon>Tylenchina</taxon>
        <taxon>Cephalobomorpha</taxon>
        <taxon>Cephaloboidea</taxon>
        <taxon>Cephalobidae</taxon>
        <taxon>Acrobeloides</taxon>
    </lineage>
</organism>
<evidence type="ECO:0000256" key="4">
    <source>
        <dbReference type="ARBA" id="ARBA00008006"/>
    </source>
</evidence>
<evidence type="ECO:0000256" key="7">
    <source>
        <dbReference type="ARBA" id="ARBA00022660"/>
    </source>
</evidence>
<dbReference type="Proteomes" id="UP000887540">
    <property type="component" value="Unplaced"/>
</dbReference>
<comment type="similarity">
    <text evidence="4">Belongs to the complex I NDUFB7 subunit family.</text>
</comment>
<evidence type="ECO:0000313" key="15">
    <source>
        <dbReference type="WBParaSite" id="ACRNAN_scaffold6988.g31568.t1"/>
    </source>
</evidence>
<evidence type="ECO:0000256" key="8">
    <source>
        <dbReference type="ARBA" id="ARBA00022792"/>
    </source>
</evidence>
<evidence type="ECO:0000256" key="9">
    <source>
        <dbReference type="ARBA" id="ARBA00022982"/>
    </source>
</evidence>
<evidence type="ECO:0000256" key="5">
    <source>
        <dbReference type="ARBA" id="ARBA00018677"/>
    </source>
</evidence>
<dbReference type="AlphaFoldDB" id="A0A914EDD4"/>
<feature type="region of interest" description="Disordered" evidence="13">
    <location>
        <begin position="1"/>
        <end position="34"/>
    </location>
</feature>
<evidence type="ECO:0000256" key="6">
    <source>
        <dbReference type="ARBA" id="ARBA00022448"/>
    </source>
</evidence>
<keyword evidence="7" id="KW-0679">Respiratory chain</keyword>
<accession>A0A914EDD4</accession>
<reference evidence="15" key="1">
    <citation type="submission" date="2022-11" db="UniProtKB">
        <authorList>
            <consortium name="WormBaseParasite"/>
        </authorList>
    </citation>
    <scope>IDENTIFICATION</scope>
</reference>
<keyword evidence="12" id="KW-1015">Disulfide bond</keyword>
<dbReference type="GO" id="GO:0005743">
    <property type="term" value="C:mitochondrial inner membrane"/>
    <property type="evidence" value="ECO:0007669"/>
    <property type="project" value="UniProtKB-SubCell"/>
</dbReference>
<comment type="function">
    <text evidence="1">Accessory subunit of the mitochondrial membrane respiratory chain NADH dehydrogenase (Complex I), that is believed not to be involved in catalysis. Complex I functions in the transfer of electrons from NADH to the respiratory chain. The immediate electron acceptor for the enzyme is believed to be ubiquinone.</text>
</comment>
<proteinExistence type="inferred from homology"/>
<keyword evidence="6" id="KW-0813">Transport</keyword>
<dbReference type="PANTHER" id="PTHR20900">
    <property type="entry name" value="NADH:UBIQUINONE OXIDOREDUCTASE B18-LIKE SUBUNIT"/>
    <property type="match status" value="1"/>
</dbReference>
<keyword evidence="9" id="KW-0249">Electron transport</keyword>
<comment type="subcellular location">
    <subcellularLocation>
        <location evidence="3">Mitochondrion inner membrane</location>
        <topology evidence="3">Peripheral membrane protein</topology>
    </subcellularLocation>
    <subcellularLocation>
        <location evidence="2">Mitochondrion intermembrane space</location>
    </subcellularLocation>
</comment>
<sequence>MGTRLSVSIEDTLHPETSPRTDRPPTFDPMYGFPNGRKKREMIATWEEMDRWNLTIGQRDYCAHKLIELMRCKYENIPFGNYYCHDADHEYGRCHYEDHLLRIKEYEREKRLLKRMQRKKPTEQAEE</sequence>
<evidence type="ECO:0000256" key="2">
    <source>
        <dbReference type="ARBA" id="ARBA00004569"/>
    </source>
</evidence>
<protein>
    <recommendedName>
        <fullName evidence="5">NADH dehydrogenase [ubiquinone] 1 beta subcomplex subunit 7</fullName>
    </recommendedName>
</protein>
<feature type="compositionally biased region" description="Basic and acidic residues" evidence="13">
    <location>
        <begin position="11"/>
        <end position="25"/>
    </location>
</feature>
<evidence type="ECO:0000256" key="3">
    <source>
        <dbReference type="ARBA" id="ARBA00004637"/>
    </source>
</evidence>
<dbReference type="GO" id="GO:0005758">
    <property type="term" value="C:mitochondrial intermembrane space"/>
    <property type="evidence" value="ECO:0007669"/>
    <property type="project" value="UniProtKB-SubCell"/>
</dbReference>
<keyword evidence="8" id="KW-0999">Mitochondrion inner membrane</keyword>
<evidence type="ECO:0000256" key="13">
    <source>
        <dbReference type="SAM" id="MobiDB-lite"/>
    </source>
</evidence>
<evidence type="ECO:0000256" key="1">
    <source>
        <dbReference type="ARBA" id="ARBA00003195"/>
    </source>
</evidence>
<evidence type="ECO:0000313" key="14">
    <source>
        <dbReference type="Proteomes" id="UP000887540"/>
    </source>
</evidence>
<dbReference type="Pfam" id="PF05676">
    <property type="entry name" value="NDUF_B7"/>
    <property type="match status" value="1"/>
</dbReference>
<evidence type="ECO:0000256" key="12">
    <source>
        <dbReference type="ARBA" id="ARBA00023157"/>
    </source>
</evidence>
<dbReference type="PANTHER" id="PTHR20900:SF0">
    <property type="entry name" value="NADH DEHYDROGENASE [UBIQUINONE] 1 BETA SUBCOMPLEX SUBUNIT 7"/>
    <property type="match status" value="1"/>
</dbReference>
<evidence type="ECO:0000256" key="10">
    <source>
        <dbReference type="ARBA" id="ARBA00023128"/>
    </source>
</evidence>